<evidence type="ECO:0000256" key="3">
    <source>
        <dbReference type="ARBA" id="ARBA00007592"/>
    </source>
</evidence>
<keyword evidence="17" id="KW-1185">Reference proteome</keyword>
<dbReference type="PANTHER" id="PTHR12128:SF66">
    <property type="entry name" value="4-HYDROXY-2-OXOGLUTARATE ALDOLASE, MITOCHONDRIAL"/>
    <property type="match status" value="1"/>
</dbReference>
<keyword evidence="9 12" id="KW-0456">Lyase</keyword>
<comment type="subunit">
    <text evidence="12">Homotetramer; dimer of dimers.</text>
</comment>
<keyword evidence="6 12" id="KW-0028">Amino-acid biosynthesis</keyword>
<dbReference type="InterPro" id="IPR002220">
    <property type="entry name" value="DapA-like"/>
</dbReference>
<keyword evidence="7 12" id="KW-0220">Diaminopimelate biosynthesis</keyword>
<feature type="binding site" evidence="12 15">
    <location>
        <position position="50"/>
    </location>
    <ligand>
        <name>pyruvate</name>
        <dbReference type="ChEBI" id="CHEBI:15361"/>
    </ligand>
</feature>
<feature type="active site" description="Schiff-base intermediate with substrate" evidence="12 14">
    <location>
        <position position="167"/>
    </location>
</feature>
<evidence type="ECO:0000256" key="6">
    <source>
        <dbReference type="ARBA" id="ARBA00022605"/>
    </source>
</evidence>
<feature type="site" description="Part of a proton relay during catalysis" evidence="12">
    <location>
        <position position="114"/>
    </location>
</feature>
<evidence type="ECO:0000256" key="9">
    <source>
        <dbReference type="ARBA" id="ARBA00023239"/>
    </source>
</evidence>
<evidence type="ECO:0000256" key="2">
    <source>
        <dbReference type="ARBA" id="ARBA00005120"/>
    </source>
</evidence>
<feature type="binding site" evidence="12 15">
    <location>
        <position position="208"/>
    </location>
    <ligand>
        <name>pyruvate</name>
        <dbReference type="ChEBI" id="CHEBI:15361"/>
    </ligand>
</feature>
<evidence type="ECO:0000256" key="12">
    <source>
        <dbReference type="HAMAP-Rule" id="MF_00418"/>
    </source>
</evidence>
<evidence type="ECO:0000256" key="5">
    <source>
        <dbReference type="ARBA" id="ARBA00022490"/>
    </source>
</evidence>
<keyword evidence="8 12" id="KW-0457">Lysine biosynthesis</keyword>
<dbReference type="GO" id="GO:0008840">
    <property type="term" value="F:4-hydroxy-tetrahydrodipicolinate synthase activity"/>
    <property type="evidence" value="ECO:0007669"/>
    <property type="project" value="UniProtKB-UniRule"/>
</dbReference>
<name>A0A7X0SIX5_9BACL</name>
<keyword evidence="10 12" id="KW-0704">Schiff base</keyword>
<proteinExistence type="inferred from homology"/>
<protein>
    <recommendedName>
        <fullName evidence="4 12">4-hydroxy-tetrahydrodipicolinate synthase</fullName>
        <shortName evidence="12">HTPA synthase</shortName>
        <ecNumber evidence="4 12">4.3.3.7</ecNumber>
    </recommendedName>
</protein>
<dbReference type="PANTHER" id="PTHR12128">
    <property type="entry name" value="DIHYDRODIPICOLINATE SYNTHASE"/>
    <property type="match status" value="1"/>
</dbReference>
<evidence type="ECO:0000256" key="10">
    <source>
        <dbReference type="ARBA" id="ARBA00023270"/>
    </source>
</evidence>
<feature type="site" description="Part of a proton relay during catalysis" evidence="12">
    <location>
        <position position="49"/>
    </location>
</feature>
<feature type="active site" description="Proton donor/acceptor" evidence="12 14">
    <location>
        <position position="139"/>
    </location>
</feature>
<dbReference type="GO" id="GO:0009089">
    <property type="term" value="P:lysine biosynthetic process via diaminopimelate"/>
    <property type="evidence" value="ECO:0007669"/>
    <property type="project" value="UniProtKB-UniRule"/>
</dbReference>
<dbReference type="GO" id="GO:0019877">
    <property type="term" value="P:diaminopimelate biosynthetic process"/>
    <property type="evidence" value="ECO:0007669"/>
    <property type="project" value="UniProtKB-UniRule"/>
</dbReference>
<dbReference type="CDD" id="cd00950">
    <property type="entry name" value="DHDPS"/>
    <property type="match status" value="1"/>
</dbReference>
<evidence type="ECO:0000256" key="8">
    <source>
        <dbReference type="ARBA" id="ARBA00023154"/>
    </source>
</evidence>
<dbReference type="GO" id="GO:0005829">
    <property type="term" value="C:cytosol"/>
    <property type="evidence" value="ECO:0007669"/>
    <property type="project" value="TreeGrafter"/>
</dbReference>
<evidence type="ECO:0000256" key="14">
    <source>
        <dbReference type="PIRSR" id="PIRSR001365-1"/>
    </source>
</evidence>
<evidence type="ECO:0000313" key="16">
    <source>
        <dbReference type="EMBL" id="MBB6730819.1"/>
    </source>
</evidence>
<comment type="subcellular location">
    <subcellularLocation>
        <location evidence="12">Cytoplasm</location>
    </subcellularLocation>
</comment>
<dbReference type="PIRSF" id="PIRSF001365">
    <property type="entry name" value="DHDPS"/>
    <property type="match status" value="1"/>
</dbReference>
<sequence>MLTAEQLKGIYVPLVTPFRDGGELDLDSIGTNAQAVADAGAHGLVVNGTTGEAPTVAWEEVAVQFREIRERMAGRSSVPIVIGTGTNDTAATARRTEAAGKLGADAALVVVPYYSRPSQEGIVAHYREAASAGVPVIAYEIPSRTGIRLEPETAQAILELDGVIGIKDSSGRTGLIAELKRLGCAKPILCGEDAFFYAMLREGAAGGILASANCRTAGFADVWRFALAGRYQEAEAAFGRLLPMIRLLFREPNPAPFKYVLAKRRRISSDTLRLPMTPVSSALRPELDRLARALDAEEAAGAAGGLTETCGNIGVRSGYTEGMSIQQEDCRS</sequence>
<dbReference type="InterPro" id="IPR005263">
    <property type="entry name" value="DapA"/>
</dbReference>
<evidence type="ECO:0000256" key="11">
    <source>
        <dbReference type="ARBA" id="ARBA00047836"/>
    </source>
</evidence>
<dbReference type="NCBIfam" id="TIGR00674">
    <property type="entry name" value="dapA"/>
    <property type="match status" value="1"/>
</dbReference>
<evidence type="ECO:0000256" key="1">
    <source>
        <dbReference type="ARBA" id="ARBA00003294"/>
    </source>
</evidence>
<reference evidence="16 17" key="1">
    <citation type="submission" date="2020-08" db="EMBL/GenBank/DDBJ databases">
        <title>Cohnella phylogeny.</title>
        <authorList>
            <person name="Dunlap C."/>
        </authorList>
    </citation>
    <scope>NUCLEOTIDE SEQUENCE [LARGE SCALE GENOMIC DNA]</scope>
    <source>
        <strain evidence="16 17">CBP 2801</strain>
    </source>
</reference>
<comment type="caution">
    <text evidence="12">Was originally thought to be a dihydrodipicolinate synthase (DHDPS), catalyzing the condensation of (S)-aspartate-beta-semialdehyde [(S)-ASA] and pyruvate to dihydrodipicolinate (DHDP). However, it was shown in E.coli that the product of the enzymatic reaction is not dihydrodipicolinate but in fact (4S)-4-hydroxy-2,3,4,5-tetrahydro-(2S)-dipicolinic acid (HTPA), and that the consecutive dehydration reaction leading to DHDP is not spontaneous but catalyzed by DapB.</text>
</comment>
<comment type="similarity">
    <text evidence="3 12 13">Belongs to the DapA family.</text>
</comment>
<dbReference type="SMART" id="SM01130">
    <property type="entry name" value="DHDPS"/>
    <property type="match status" value="1"/>
</dbReference>
<keyword evidence="5 12" id="KW-0963">Cytoplasm</keyword>
<evidence type="ECO:0000313" key="17">
    <source>
        <dbReference type="Proteomes" id="UP000564644"/>
    </source>
</evidence>
<evidence type="ECO:0000256" key="7">
    <source>
        <dbReference type="ARBA" id="ARBA00022915"/>
    </source>
</evidence>
<comment type="caution">
    <text evidence="16">The sequence shown here is derived from an EMBL/GenBank/DDBJ whole genome shotgun (WGS) entry which is preliminary data.</text>
</comment>
<evidence type="ECO:0000256" key="4">
    <source>
        <dbReference type="ARBA" id="ARBA00012086"/>
    </source>
</evidence>
<dbReference type="EC" id="4.3.3.7" evidence="4 12"/>
<evidence type="ECO:0000256" key="15">
    <source>
        <dbReference type="PIRSR" id="PIRSR001365-2"/>
    </source>
</evidence>
<dbReference type="RefSeq" id="WP_185128480.1">
    <property type="nucleotide sequence ID" value="NZ_JACJVO010000009.1"/>
</dbReference>
<comment type="function">
    <text evidence="1 12">Catalyzes the condensation of (S)-aspartate-beta-semialdehyde [(S)-ASA] and pyruvate to 4-hydroxy-tetrahydrodipicolinate (HTPA).</text>
</comment>
<dbReference type="PRINTS" id="PR00146">
    <property type="entry name" value="DHPICSNTHASE"/>
</dbReference>
<dbReference type="Pfam" id="PF00701">
    <property type="entry name" value="DHDPS"/>
    <property type="match status" value="1"/>
</dbReference>
<dbReference type="PROSITE" id="PS00665">
    <property type="entry name" value="DHDPS_1"/>
    <property type="match status" value="1"/>
</dbReference>
<organism evidence="16 17">
    <name type="scientific">Cohnella zeiphila</name>
    <dbReference type="NCBI Taxonomy" id="2761120"/>
    <lineage>
        <taxon>Bacteria</taxon>
        <taxon>Bacillati</taxon>
        <taxon>Bacillota</taxon>
        <taxon>Bacilli</taxon>
        <taxon>Bacillales</taxon>
        <taxon>Paenibacillaceae</taxon>
        <taxon>Cohnella</taxon>
    </lineage>
</organism>
<dbReference type="SUPFAM" id="SSF51569">
    <property type="entry name" value="Aldolase"/>
    <property type="match status" value="1"/>
</dbReference>
<comment type="pathway">
    <text evidence="2 12">Amino-acid biosynthesis; L-lysine biosynthesis via DAP pathway; (S)-tetrahydrodipicolinate from L-aspartate: step 3/4.</text>
</comment>
<dbReference type="InterPro" id="IPR020624">
    <property type="entry name" value="Schiff_base-form_aldolases_CS"/>
</dbReference>
<dbReference type="HAMAP" id="MF_00418">
    <property type="entry name" value="DapA"/>
    <property type="match status" value="1"/>
</dbReference>
<dbReference type="Proteomes" id="UP000564644">
    <property type="component" value="Unassembled WGS sequence"/>
</dbReference>
<dbReference type="Gene3D" id="3.20.20.70">
    <property type="entry name" value="Aldolase class I"/>
    <property type="match status" value="1"/>
</dbReference>
<accession>A0A7X0SIX5</accession>
<dbReference type="AlphaFoldDB" id="A0A7X0SIX5"/>
<dbReference type="InterPro" id="IPR013785">
    <property type="entry name" value="Aldolase_TIM"/>
</dbReference>
<dbReference type="UniPathway" id="UPA00034">
    <property type="reaction ID" value="UER00017"/>
</dbReference>
<dbReference type="EMBL" id="JACJVO010000009">
    <property type="protein sequence ID" value="MBB6730819.1"/>
    <property type="molecule type" value="Genomic_DNA"/>
</dbReference>
<gene>
    <name evidence="12 16" type="primary">dapA</name>
    <name evidence="16" type="ORF">H7C18_07860</name>
</gene>
<evidence type="ECO:0000256" key="13">
    <source>
        <dbReference type="PIRNR" id="PIRNR001365"/>
    </source>
</evidence>
<comment type="catalytic activity">
    <reaction evidence="11 12">
        <text>L-aspartate 4-semialdehyde + pyruvate = (2S,4S)-4-hydroxy-2,3,4,5-tetrahydrodipicolinate + H2O + H(+)</text>
        <dbReference type="Rhea" id="RHEA:34171"/>
        <dbReference type="ChEBI" id="CHEBI:15361"/>
        <dbReference type="ChEBI" id="CHEBI:15377"/>
        <dbReference type="ChEBI" id="CHEBI:15378"/>
        <dbReference type="ChEBI" id="CHEBI:67139"/>
        <dbReference type="ChEBI" id="CHEBI:537519"/>
        <dbReference type="EC" id="4.3.3.7"/>
    </reaction>
</comment>